<dbReference type="PANTHER" id="PTHR13620:SF104">
    <property type="entry name" value="EXONUCLEASE 3'-5' DOMAIN-CONTAINING PROTEIN 2"/>
    <property type="match status" value="1"/>
</dbReference>
<sequence length="826" mass="92856">MLTQREKTVVSTAVIAAVGVGVLFVLSRYRRGIMSRLKALNQRDPLRGQQVHIINTADDCRMIVEKLQRHCQEYNVLGFDCEWVSNQGKRRPVALLQLASHRGLCALIRLCMINRIPQELYDLLNDDNIIKVGVSPYEDARVLREDYRLKVESTLDLRYMAERAGLEPLGIARLANEVLGLTLDKHWKVRCSDWESPELSDRQIKYAASDAHVAVEMFKKLSYKLVPHYPWTSRKVVLEQVLEEMDCFMDQPHNNRKAKSGGSSKSKKLLAPQNNQKGNKRYHSTRTKPLYHNCLMQAPDGELLCTCDRRKAEWYVQRELGDLVCENPYTVRLRFEPAGRAVDEAGKYYLQAKENICVVCGANSSFNRKNIVPRDYRKHFPVVMKEHVSHDVLLLCADCHQQSSMYDERLRQELAELCNAPLPGQKNGTKEIRLESMAEIRKAARALLNFAAKIPPERKQELEQRLLTLLNSLGSEGDASSEAPNEPQITELTPALLEEYSNIDVSVRNELYCAHGERVVEHYKKTPGGLMQLERRWRENFLRTMRPKHLPQLWSVDHNYKRLEIRAVEGRVNVEDLTIAGISLNSSPSTSATYSSRSYTSNSNNSYTNGSRTYSGLANTDNPATSTRFYSNVQSQATNGGDTGTTMTGGSPYTTTQYKSILQQPVQPTDGRWVPESDDTMSGGSTEFKTAHNQTTLLAYGADQEGGGVGSLLDSEPATERDFASLQLTYDSDDSNSTLSQPSSTLLNSNGVFPDEDEEEEEEEEEDVAAGVQEEDADERSLNAVDSLATDSSSSSNVPKVQRDGEPQGSSTNAARLGRHDQQRAW</sequence>
<evidence type="ECO:0000256" key="9">
    <source>
        <dbReference type="ARBA" id="ARBA00022989"/>
    </source>
</evidence>
<evidence type="ECO:0000256" key="12">
    <source>
        <dbReference type="ARBA" id="ARBA00061005"/>
    </source>
</evidence>
<evidence type="ECO:0000256" key="13">
    <source>
        <dbReference type="ARBA" id="ARBA00069878"/>
    </source>
</evidence>
<evidence type="ECO:0000256" key="15">
    <source>
        <dbReference type="SAM" id="Phobius"/>
    </source>
</evidence>
<dbReference type="FunFam" id="3.30.420.10:FF:000041">
    <property type="entry name" value="Exonuclease 3'-5' domain containing 2"/>
    <property type="match status" value="1"/>
</dbReference>
<evidence type="ECO:0000256" key="11">
    <source>
        <dbReference type="ARBA" id="ARBA00023136"/>
    </source>
</evidence>
<keyword evidence="11 15" id="KW-0472">Membrane</keyword>
<feature type="compositionally biased region" description="Polar residues" evidence="14">
    <location>
        <begin position="657"/>
        <end position="667"/>
    </location>
</feature>
<evidence type="ECO:0000256" key="8">
    <source>
        <dbReference type="ARBA" id="ARBA00022839"/>
    </source>
</evidence>
<dbReference type="Pfam" id="PF01612">
    <property type="entry name" value="DNA_pol_A_exo1"/>
    <property type="match status" value="1"/>
</dbReference>
<dbReference type="InterPro" id="IPR012337">
    <property type="entry name" value="RNaseH-like_sf"/>
</dbReference>
<evidence type="ECO:0000256" key="14">
    <source>
        <dbReference type="SAM" id="MobiDB-lite"/>
    </source>
</evidence>
<feature type="transmembrane region" description="Helical" evidence="15">
    <location>
        <begin position="12"/>
        <end position="29"/>
    </location>
</feature>
<dbReference type="VEuPathDB" id="VectorBase:AMEC023276"/>
<evidence type="ECO:0000256" key="10">
    <source>
        <dbReference type="ARBA" id="ARBA00023128"/>
    </source>
</evidence>
<comment type="similarity">
    <text evidence="12">Belongs to the EXD2 family.</text>
</comment>
<organism evidence="17 18">
    <name type="scientific">Anopheles melas</name>
    <dbReference type="NCBI Taxonomy" id="34690"/>
    <lineage>
        <taxon>Eukaryota</taxon>
        <taxon>Metazoa</taxon>
        <taxon>Ecdysozoa</taxon>
        <taxon>Arthropoda</taxon>
        <taxon>Hexapoda</taxon>
        <taxon>Insecta</taxon>
        <taxon>Pterygota</taxon>
        <taxon>Neoptera</taxon>
        <taxon>Endopterygota</taxon>
        <taxon>Diptera</taxon>
        <taxon>Nematocera</taxon>
        <taxon>Culicoidea</taxon>
        <taxon>Culicidae</taxon>
        <taxon>Anophelinae</taxon>
        <taxon>Anopheles</taxon>
    </lineage>
</organism>
<evidence type="ECO:0000259" key="16">
    <source>
        <dbReference type="SMART" id="SM00474"/>
    </source>
</evidence>
<keyword evidence="9 15" id="KW-1133">Transmembrane helix</keyword>
<reference evidence="17" key="2">
    <citation type="submission" date="2020-05" db="UniProtKB">
        <authorList>
            <consortium name="EnsemblMetazoa"/>
        </authorList>
    </citation>
    <scope>IDENTIFICATION</scope>
    <source>
        <strain evidence="17">CM1001059</strain>
    </source>
</reference>
<proteinExistence type="inferred from homology"/>
<accession>A0A1Y9INB7</accession>
<reference evidence="18" key="1">
    <citation type="submission" date="2014-01" db="EMBL/GenBank/DDBJ databases">
        <title>The Genome Sequence of Anopheles melas CM1001059_A (V2).</title>
        <authorList>
            <consortium name="The Broad Institute Genomics Platform"/>
            <person name="Neafsey D.E."/>
            <person name="Besansky N."/>
            <person name="Howell P."/>
            <person name="Walton C."/>
            <person name="Young S.K."/>
            <person name="Zeng Q."/>
            <person name="Gargeya S."/>
            <person name="Fitzgerald M."/>
            <person name="Haas B."/>
            <person name="Abouelleil A."/>
            <person name="Allen A.W."/>
            <person name="Alvarado L."/>
            <person name="Arachchi H.M."/>
            <person name="Berlin A.M."/>
            <person name="Chapman S.B."/>
            <person name="Gainer-Dewar J."/>
            <person name="Goldberg J."/>
            <person name="Griggs A."/>
            <person name="Gujja S."/>
            <person name="Hansen M."/>
            <person name="Howarth C."/>
            <person name="Imamovic A."/>
            <person name="Ireland A."/>
            <person name="Larimer J."/>
            <person name="McCowan C."/>
            <person name="Murphy C."/>
            <person name="Pearson M."/>
            <person name="Poon T.W."/>
            <person name="Priest M."/>
            <person name="Roberts A."/>
            <person name="Saif S."/>
            <person name="Shea T."/>
            <person name="Sisk P."/>
            <person name="Sykes S."/>
            <person name="Wortman J."/>
            <person name="Nusbaum C."/>
            <person name="Birren B."/>
        </authorList>
    </citation>
    <scope>NUCLEOTIDE SEQUENCE [LARGE SCALE GENOMIC DNA]</scope>
    <source>
        <strain evidence="18">CM1001059</strain>
    </source>
</reference>
<comment type="cofactor">
    <cofactor evidence="2">
        <name>Mg(2+)</name>
        <dbReference type="ChEBI" id="CHEBI:18420"/>
    </cofactor>
</comment>
<dbReference type="InterPro" id="IPR051132">
    <property type="entry name" value="3-5_Exonuclease_domain"/>
</dbReference>
<comment type="subcellular location">
    <subcellularLocation>
        <location evidence="3">Mitochondrion membrane</location>
    </subcellularLocation>
</comment>
<feature type="region of interest" description="Disordered" evidence="14">
    <location>
        <begin position="252"/>
        <end position="283"/>
    </location>
</feature>
<dbReference type="CDD" id="cd06141">
    <property type="entry name" value="WRN_exo"/>
    <property type="match status" value="1"/>
</dbReference>
<dbReference type="Gene3D" id="3.30.420.10">
    <property type="entry name" value="Ribonuclease H-like superfamily/Ribonuclease H"/>
    <property type="match status" value="1"/>
</dbReference>
<keyword evidence="7" id="KW-0378">Hydrolase</keyword>
<dbReference type="InterPro" id="IPR036397">
    <property type="entry name" value="RNaseH_sf"/>
</dbReference>
<feature type="domain" description="3'-5' exonuclease" evidence="16">
    <location>
        <begin position="51"/>
        <end position="226"/>
    </location>
</feature>
<keyword evidence="6" id="KW-0479">Metal-binding</keyword>
<dbReference type="GO" id="GO:0031966">
    <property type="term" value="C:mitochondrial membrane"/>
    <property type="evidence" value="ECO:0007669"/>
    <property type="project" value="UniProtKB-SubCell"/>
</dbReference>
<feature type="region of interest" description="Disordered" evidence="14">
    <location>
        <begin position="732"/>
        <end position="826"/>
    </location>
</feature>
<feature type="compositionally biased region" description="Acidic residues" evidence="14">
    <location>
        <begin position="754"/>
        <end position="778"/>
    </location>
</feature>
<dbReference type="AlphaFoldDB" id="A0A1Y9INB7"/>
<dbReference type="EnsemblMetazoa" id="AMEC023276-RA">
    <property type="protein sequence ID" value="AMEC023276-PA"/>
    <property type="gene ID" value="AMEC023276"/>
</dbReference>
<comment type="cofactor">
    <cofactor evidence="1">
        <name>Mn(2+)</name>
        <dbReference type="ChEBI" id="CHEBI:29035"/>
    </cofactor>
</comment>
<evidence type="ECO:0000313" key="17">
    <source>
        <dbReference type="EnsemblMetazoa" id="AMEC023276-PA"/>
    </source>
</evidence>
<dbReference type="GO" id="GO:0000175">
    <property type="term" value="F:3'-5'-RNA exonuclease activity"/>
    <property type="evidence" value="ECO:0007669"/>
    <property type="project" value="UniProtKB-ARBA"/>
</dbReference>
<evidence type="ECO:0000256" key="1">
    <source>
        <dbReference type="ARBA" id="ARBA00001936"/>
    </source>
</evidence>
<keyword evidence="18" id="KW-1185">Reference proteome</keyword>
<evidence type="ECO:0000256" key="4">
    <source>
        <dbReference type="ARBA" id="ARBA00022692"/>
    </source>
</evidence>
<feature type="compositionally biased region" description="Low complexity" evidence="14">
    <location>
        <begin position="638"/>
        <end position="656"/>
    </location>
</feature>
<dbReference type="SMART" id="SM00474">
    <property type="entry name" value="35EXOc"/>
    <property type="match status" value="1"/>
</dbReference>
<evidence type="ECO:0000313" key="18">
    <source>
        <dbReference type="Proteomes" id="UP000075902"/>
    </source>
</evidence>
<keyword evidence="8" id="KW-0269">Exonuclease</keyword>
<keyword evidence="5" id="KW-0540">Nuclease</keyword>
<dbReference type="STRING" id="34690.A0A1Y9INB7"/>
<dbReference type="SUPFAM" id="SSF53098">
    <property type="entry name" value="Ribonuclease H-like"/>
    <property type="match status" value="1"/>
</dbReference>
<dbReference type="GO" id="GO:0005634">
    <property type="term" value="C:nucleus"/>
    <property type="evidence" value="ECO:0007669"/>
    <property type="project" value="TreeGrafter"/>
</dbReference>
<evidence type="ECO:0000256" key="6">
    <source>
        <dbReference type="ARBA" id="ARBA00022723"/>
    </source>
</evidence>
<dbReference type="Proteomes" id="UP000075902">
    <property type="component" value="Unassembled WGS sequence"/>
</dbReference>
<evidence type="ECO:0000256" key="2">
    <source>
        <dbReference type="ARBA" id="ARBA00001946"/>
    </source>
</evidence>
<name>A0A1Y9INB7_9DIPT</name>
<evidence type="ECO:0000256" key="7">
    <source>
        <dbReference type="ARBA" id="ARBA00022801"/>
    </source>
</evidence>
<dbReference type="GO" id="GO:0046872">
    <property type="term" value="F:metal ion binding"/>
    <property type="evidence" value="ECO:0007669"/>
    <property type="project" value="UniProtKB-KW"/>
</dbReference>
<dbReference type="InterPro" id="IPR002562">
    <property type="entry name" value="3'-5'_exonuclease_dom"/>
</dbReference>
<keyword evidence="4 15" id="KW-0812">Transmembrane</keyword>
<keyword evidence="10" id="KW-0496">Mitochondrion</keyword>
<evidence type="ECO:0000256" key="3">
    <source>
        <dbReference type="ARBA" id="ARBA00004325"/>
    </source>
</evidence>
<evidence type="ECO:0000256" key="5">
    <source>
        <dbReference type="ARBA" id="ARBA00022722"/>
    </source>
</evidence>
<protein>
    <recommendedName>
        <fullName evidence="13">Exonuclease 3'-5' domain-containing protein 2</fullName>
    </recommendedName>
</protein>
<dbReference type="GO" id="GO:0003676">
    <property type="term" value="F:nucleic acid binding"/>
    <property type="evidence" value="ECO:0007669"/>
    <property type="project" value="InterPro"/>
</dbReference>
<feature type="compositionally biased region" description="Low complexity" evidence="14">
    <location>
        <begin position="585"/>
        <end position="615"/>
    </location>
</feature>
<feature type="region of interest" description="Disordered" evidence="14">
    <location>
        <begin position="585"/>
        <end position="685"/>
    </location>
</feature>
<feature type="compositionally biased region" description="Polar residues" evidence="14">
    <location>
        <begin position="732"/>
        <end position="751"/>
    </location>
</feature>
<dbReference type="PANTHER" id="PTHR13620">
    <property type="entry name" value="3-5 EXONUCLEASE"/>
    <property type="match status" value="1"/>
</dbReference>
<dbReference type="GO" id="GO:0006310">
    <property type="term" value="P:DNA recombination"/>
    <property type="evidence" value="ECO:0007669"/>
    <property type="project" value="UniProtKB-ARBA"/>
</dbReference>
<feature type="compositionally biased region" description="Polar residues" evidence="14">
    <location>
        <begin position="616"/>
        <end position="637"/>
    </location>
</feature>